<evidence type="ECO:0000313" key="7">
    <source>
        <dbReference type="EMBL" id="SMQ47544.1"/>
    </source>
</evidence>
<dbReference type="SMART" id="SM01296">
    <property type="entry name" value="N2227"/>
    <property type="match status" value="1"/>
</dbReference>
<evidence type="ECO:0000256" key="1">
    <source>
        <dbReference type="ARBA" id="ARBA00010086"/>
    </source>
</evidence>
<dbReference type="PANTHER" id="PTHR12303:SF6">
    <property type="entry name" value="CARNOSINE N-METHYLTRANSFERASE"/>
    <property type="match status" value="1"/>
</dbReference>
<dbReference type="EMBL" id="LT853693">
    <property type="protein sequence ID" value="SMQ47544.1"/>
    <property type="molecule type" value="Genomic_DNA"/>
</dbReference>
<keyword evidence="4" id="KW-0808">Transferase</keyword>
<dbReference type="InterPro" id="IPR012901">
    <property type="entry name" value="CARME"/>
</dbReference>
<dbReference type="GO" id="GO:0032259">
    <property type="term" value="P:methylation"/>
    <property type="evidence" value="ECO:0007669"/>
    <property type="project" value="UniProtKB-KW"/>
</dbReference>
<sequence length="447" mass="49947">MFNVFGHTTSPFGISAWQSSGSIYDWSIDMIMDSEDNADRTTRSELPDPSDDKEEKRVLSAALDSFRQYRRAAHYNITHLRRQSFYALPSAQVELLSSPALSLPKKFDAVDEAIDSNADIAEAILAIGLPSFGFGSQDESWKGHATPGDLDKARSTIRQLYRDWSAQGLPERHAAFSPILSALQQHLPETISSERHKHRVLVPGAGLGRLVFDICAAGYSVEGNEISYHQLLASNYILNCVSEPGQHRLYPWALNFSNHHTSSDQLQSVVIPDIHPAATLEAAAEQLKTKVPYSERMSMTAGDFCVLYRQIEYTEAFNAVATCFFIDTAPNVISYMETIRSCLKPGGLWINLGPLLWHFESAPTPADRDKQRGRTSNKYTHSHADENVGIGEPGSFELSNEEVIALVESLGFEIVEHRLAQPTGYIQDPESMLQNVYRPVFWVARRK</sequence>
<keyword evidence="8" id="KW-1185">Reference proteome</keyword>
<evidence type="ECO:0000256" key="4">
    <source>
        <dbReference type="ARBA" id="ARBA00022679"/>
    </source>
</evidence>
<keyword evidence="5" id="KW-0949">S-adenosyl-L-methionine</keyword>
<evidence type="ECO:0000256" key="6">
    <source>
        <dbReference type="SAM" id="MobiDB-lite"/>
    </source>
</evidence>
<feature type="region of interest" description="Disordered" evidence="6">
    <location>
        <begin position="364"/>
        <end position="386"/>
    </location>
</feature>
<dbReference type="PANTHER" id="PTHR12303">
    <property type="entry name" value="CARNOSINE N-METHYLTRANSFERASE"/>
    <property type="match status" value="1"/>
</dbReference>
<accession>A0A1X7RJD8</accession>
<dbReference type="GO" id="GO:0030735">
    <property type="term" value="F:carnosine N-methyltransferase activity"/>
    <property type="evidence" value="ECO:0007669"/>
    <property type="project" value="UniProtKB-EC"/>
</dbReference>
<evidence type="ECO:0000256" key="5">
    <source>
        <dbReference type="ARBA" id="ARBA00022691"/>
    </source>
</evidence>
<keyword evidence="3" id="KW-0489">Methyltransferase</keyword>
<evidence type="ECO:0000256" key="3">
    <source>
        <dbReference type="ARBA" id="ARBA00022603"/>
    </source>
</evidence>
<protein>
    <recommendedName>
        <fullName evidence="2">carnosine N-methyltransferase</fullName>
        <ecNumber evidence="2">2.1.1.22</ecNumber>
    </recommendedName>
</protein>
<dbReference type="EC" id="2.1.1.22" evidence="2"/>
<name>A0A1X7RJD8_ZYMT9</name>
<proteinExistence type="inferred from homology"/>
<dbReference type="STRING" id="1276538.A0A1X7RJD8"/>
<dbReference type="Proteomes" id="UP000215127">
    <property type="component" value="Chromosome 2"/>
</dbReference>
<organism evidence="7 8">
    <name type="scientific">Zymoseptoria tritici (strain ST99CH_3D7)</name>
    <dbReference type="NCBI Taxonomy" id="1276538"/>
    <lineage>
        <taxon>Eukaryota</taxon>
        <taxon>Fungi</taxon>
        <taxon>Dikarya</taxon>
        <taxon>Ascomycota</taxon>
        <taxon>Pezizomycotina</taxon>
        <taxon>Dothideomycetes</taxon>
        <taxon>Dothideomycetidae</taxon>
        <taxon>Mycosphaerellales</taxon>
        <taxon>Mycosphaerellaceae</taxon>
        <taxon>Zymoseptoria</taxon>
    </lineage>
</organism>
<evidence type="ECO:0000313" key="8">
    <source>
        <dbReference type="Proteomes" id="UP000215127"/>
    </source>
</evidence>
<dbReference type="Pfam" id="PF07942">
    <property type="entry name" value="CARME"/>
    <property type="match status" value="1"/>
</dbReference>
<dbReference type="Gene3D" id="3.40.50.150">
    <property type="entry name" value="Vaccinia Virus protein VP39"/>
    <property type="match status" value="1"/>
</dbReference>
<gene>
    <name evidence="7" type="ORF">ZT3D7_G2692</name>
</gene>
<dbReference type="SUPFAM" id="SSF53335">
    <property type="entry name" value="S-adenosyl-L-methionine-dependent methyltransferases"/>
    <property type="match status" value="1"/>
</dbReference>
<dbReference type="InterPro" id="IPR029063">
    <property type="entry name" value="SAM-dependent_MTases_sf"/>
</dbReference>
<reference evidence="7 8" key="1">
    <citation type="submission" date="2016-06" db="EMBL/GenBank/DDBJ databases">
        <authorList>
            <person name="Kjaerup R.B."/>
            <person name="Dalgaard T.S."/>
            <person name="Juul-Madsen H.R."/>
        </authorList>
    </citation>
    <scope>NUCLEOTIDE SEQUENCE [LARGE SCALE GENOMIC DNA]</scope>
</reference>
<dbReference type="AlphaFoldDB" id="A0A1X7RJD8"/>
<evidence type="ECO:0000256" key="2">
    <source>
        <dbReference type="ARBA" id="ARBA00012003"/>
    </source>
</evidence>
<comment type="similarity">
    <text evidence="1">Belongs to the carnosine N-methyltransferase family.</text>
</comment>